<keyword evidence="3" id="KW-1185">Reference proteome</keyword>
<evidence type="ECO:0000256" key="1">
    <source>
        <dbReference type="SAM" id="MobiDB-lite"/>
    </source>
</evidence>
<reference evidence="2" key="1">
    <citation type="submission" date="2022-03" db="EMBL/GenBank/DDBJ databases">
        <title>Draft genome sequence of Aduncisulcus paluster, a free-living microaerophilic Fornicata.</title>
        <authorList>
            <person name="Yuyama I."/>
            <person name="Kume K."/>
            <person name="Tamura T."/>
            <person name="Inagaki Y."/>
            <person name="Hashimoto T."/>
        </authorList>
    </citation>
    <scope>NUCLEOTIDE SEQUENCE</scope>
    <source>
        <strain evidence="2">NY0171</strain>
    </source>
</reference>
<feature type="region of interest" description="Disordered" evidence="1">
    <location>
        <begin position="464"/>
        <end position="546"/>
    </location>
</feature>
<feature type="compositionally biased region" description="Polar residues" evidence="1">
    <location>
        <begin position="79"/>
        <end position="111"/>
    </location>
</feature>
<evidence type="ECO:0000313" key="3">
    <source>
        <dbReference type="Proteomes" id="UP001057375"/>
    </source>
</evidence>
<evidence type="ECO:0000313" key="2">
    <source>
        <dbReference type="EMBL" id="GKT34290.1"/>
    </source>
</evidence>
<evidence type="ECO:0008006" key="4">
    <source>
        <dbReference type="Google" id="ProtNLM"/>
    </source>
</evidence>
<feature type="compositionally biased region" description="Polar residues" evidence="1">
    <location>
        <begin position="660"/>
        <end position="672"/>
    </location>
</feature>
<gene>
    <name evidence="2" type="ORF">ADUPG1_007664</name>
</gene>
<sequence>MPTDSSQESSKSISSSVNEYSRSEMQRIYENMKFSKSVSSTIVSIISSNIKTLSPQAYAKAQRSFTKYQSSHSYTPKFSHSTSLRSYSSQESLPSQAHSSHYKNRSQSAHTHYSEKPHDDISKESWVAEEMRGIGDEALEAIANDINENLDKHLQQHAEEFEKIDWDEDEDTDEYDIFCPDDFEKKRQELVGDGLDDSSPTASNHQIDPQKPHELRRGTGRDSDPSRPTLVEEDIGGESDLPPGIAIETSLKPDPLMPISAQISQEHPDKGYQNSQFPPLLAPVPPSTSGGMSSSMVLPPANFGRSSKVLDPGMGQSRPSLHQDHQSLPQPPRQDAPMSSLQIQQREHAFKQYIQEITQEIMTTKKWFDDCVGKMAAVESERKRAQDWLANAESIRATVPDQHMQQYRENVVRAQQHVTKMTNEWRQLQKSAVEIQKRGNSLVQQQKEMQDQYKYFQYKLSQMYSGPSLQPPPPSHLYIGSDPRYHDHGPRDGASDPQQYPHHTEMPSDTSQPPRGVPPPISMSGAHPSYHQSSGYTLHHPQMYGDIPQQQPRGLDMIPGPHHPSLHQAPASPMGSRPQYPPGMLHQGPMHSQHPVPPGMRPAHPSTGQYPQVGVYSGAMEDPRAAHHSSQPLAPSTPRRADTLSTHHVILSQPLGRTIASPSDLRSTAQSKETLDRNAQAVDALLDQLKISPQRPPKRE</sequence>
<dbReference type="EMBL" id="BQXS01010791">
    <property type="protein sequence ID" value="GKT34290.1"/>
    <property type="molecule type" value="Genomic_DNA"/>
</dbReference>
<protein>
    <recommendedName>
        <fullName evidence="4">Phantastica</fullName>
    </recommendedName>
</protein>
<feature type="compositionally biased region" description="Low complexity" evidence="1">
    <location>
        <begin position="287"/>
        <end position="297"/>
    </location>
</feature>
<feature type="compositionally biased region" description="Basic and acidic residues" evidence="1">
    <location>
        <begin position="483"/>
        <end position="494"/>
    </location>
</feature>
<feature type="compositionally biased region" description="Low complexity" evidence="1">
    <location>
        <begin position="1"/>
        <end position="16"/>
    </location>
</feature>
<name>A0ABQ5KP58_9EUKA</name>
<proteinExistence type="predicted"/>
<feature type="region of interest" description="Disordered" evidence="1">
    <location>
        <begin position="79"/>
        <end position="121"/>
    </location>
</feature>
<comment type="caution">
    <text evidence="2">The sequence shown here is derived from an EMBL/GenBank/DDBJ whole genome shotgun (WGS) entry which is preliminary data.</text>
</comment>
<dbReference type="Proteomes" id="UP001057375">
    <property type="component" value="Unassembled WGS sequence"/>
</dbReference>
<feature type="compositionally biased region" description="Basic and acidic residues" evidence="1">
    <location>
        <begin position="112"/>
        <end position="121"/>
    </location>
</feature>
<feature type="region of interest" description="Disordered" evidence="1">
    <location>
        <begin position="1"/>
        <end position="21"/>
    </location>
</feature>
<feature type="compositionally biased region" description="Polar residues" evidence="1">
    <location>
        <begin position="198"/>
        <end position="207"/>
    </location>
</feature>
<organism evidence="2 3">
    <name type="scientific">Aduncisulcus paluster</name>
    <dbReference type="NCBI Taxonomy" id="2918883"/>
    <lineage>
        <taxon>Eukaryota</taxon>
        <taxon>Metamonada</taxon>
        <taxon>Carpediemonas-like organisms</taxon>
        <taxon>Aduncisulcus</taxon>
    </lineage>
</organism>
<accession>A0ABQ5KP58</accession>
<feature type="region of interest" description="Disordered" evidence="1">
    <location>
        <begin position="181"/>
        <end position="337"/>
    </location>
</feature>
<feature type="region of interest" description="Disordered" evidence="1">
    <location>
        <begin position="652"/>
        <end position="674"/>
    </location>
</feature>
<feature type="compositionally biased region" description="Basic and acidic residues" evidence="1">
    <location>
        <begin position="208"/>
        <end position="225"/>
    </location>
</feature>
<feature type="region of interest" description="Disordered" evidence="1">
    <location>
        <begin position="622"/>
        <end position="641"/>
    </location>
</feature>